<protein>
    <recommendedName>
        <fullName evidence="4">Transmembrane protein 79</fullName>
    </recommendedName>
</protein>
<dbReference type="STRING" id="9986.ENSOCUP00000031036"/>
<dbReference type="GO" id="GO:0005765">
    <property type="term" value="C:lysosomal membrane"/>
    <property type="evidence" value="ECO:0007669"/>
    <property type="project" value="TreeGrafter"/>
</dbReference>
<evidence type="ECO:0000256" key="1">
    <source>
        <dbReference type="SAM" id="MobiDB-lite"/>
    </source>
</evidence>
<sequence length="504" mass="52777">MTEPETLALLEVKRPEAPEKSPPQDLVPNGRQPEGGGGAESPEGGSLQVESSAGSASAREATEDGLDSTVSEAATLPWGTDPQPTAPFPDPPGWRDVESEPLEPELPVRPEGLPEDDANLLPAKAARAFVPIDLQCIERRPQEDLIVRCEAGEGERRSFLPPRLPHIEPPECKWAEAVVRPPSRSCGSCGSCGGREGLRAVASVGAALVLFPCLLYGAYAFLPFDAPRLPTLSSRLVYTLRCGVFATFPIVLGESGAPVTRKGAPGEWTSEGQGLLGLGEQVSAPRSAWSRQGLPHPHSVCLPPACFDPVCFLTPPRAPGVRAEPVVLFCPTALWRAPAGGGDPPEIRGPVGPALHPVLLQPGRALHLPAPGHPQAAPSAHRPLRRLSADLLADLRRGPLLPRLRLRPHLPAAAVHAGVEPLLHVRGGARAHAHRCREPPGLPGPRSLGLGPQAPPLGLSRPAPGPAQPCPALPCPALPGRGEPGLCAYVREGASLFLGTGLSC</sequence>
<feature type="region of interest" description="Disordered" evidence="1">
    <location>
        <begin position="430"/>
        <end position="466"/>
    </location>
</feature>
<dbReference type="GeneTree" id="ENSGT00390000002390"/>
<dbReference type="PANTHER" id="PTHR31004">
    <property type="entry name" value="TRANSMEMBRANE PROTEIN 79"/>
    <property type="match status" value="1"/>
</dbReference>
<feature type="compositionally biased region" description="Low complexity" evidence="1">
    <location>
        <begin position="40"/>
        <end position="59"/>
    </location>
</feature>
<dbReference type="InParanoid" id="A0A5F9CCI9"/>
<dbReference type="GO" id="GO:0045055">
    <property type="term" value="P:regulated exocytosis"/>
    <property type="evidence" value="ECO:0007669"/>
    <property type="project" value="TreeGrafter"/>
</dbReference>
<dbReference type="EMBL" id="AAGW02000409">
    <property type="status" value="NOT_ANNOTATED_CDS"/>
    <property type="molecule type" value="Genomic_DNA"/>
</dbReference>
<name>A0A5F9CCI9_RABIT</name>
<dbReference type="Ensembl" id="ENSOCUT00000045412.1">
    <property type="protein sequence ID" value="ENSOCUP00000031036.1"/>
    <property type="gene ID" value="ENSOCUG00000012899.4"/>
</dbReference>
<dbReference type="FunCoup" id="A0A5F9CCI9">
    <property type="interactions" value="59"/>
</dbReference>
<evidence type="ECO:0000313" key="3">
    <source>
        <dbReference type="Proteomes" id="UP000001811"/>
    </source>
</evidence>
<dbReference type="AlphaFoldDB" id="A0A5F9CCI9"/>
<accession>A0A5F9CCI9</accession>
<reference evidence="2 3" key="1">
    <citation type="journal article" date="2011" name="Nature">
        <title>A high-resolution map of human evolutionary constraint using 29 mammals.</title>
        <authorList>
            <person name="Lindblad-Toh K."/>
            <person name="Garber M."/>
            <person name="Zuk O."/>
            <person name="Lin M.F."/>
            <person name="Parker B.J."/>
            <person name="Washietl S."/>
            <person name="Kheradpour P."/>
            <person name="Ernst J."/>
            <person name="Jordan G."/>
            <person name="Mauceli E."/>
            <person name="Ward L.D."/>
            <person name="Lowe C.B."/>
            <person name="Holloway A.K."/>
            <person name="Clamp M."/>
            <person name="Gnerre S."/>
            <person name="Alfoldi J."/>
            <person name="Beal K."/>
            <person name="Chang J."/>
            <person name="Clawson H."/>
            <person name="Cuff J."/>
            <person name="Di Palma F."/>
            <person name="Fitzgerald S."/>
            <person name="Flicek P."/>
            <person name="Guttman M."/>
            <person name="Hubisz M.J."/>
            <person name="Jaffe D.B."/>
            <person name="Jungreis I."/>
            <person name="Kent W.J."/>
            <person name="Kostka D."/>
            <person name="Lara M."/>
            <person name="Martins A.L."/>
            <person name="Massingham T."/>
            <person name="Moltke I."/>
            <person name="Raney B.J."/>
            <person name="Rasmussen M.D."/>
            <person name="Robinson J."/>
            <person name="Stark A."/>
            <person name="Vilella A.J."/>
            <person name="Wen J."/>
            <person name="Xie X."/>
            <person name="Zody M.C."/>
            <person name="Baldwin J."/>
            <person name="Bloom T."/>
            <person name="Chin C.W."/>
            <person name="Heiman D."/>
            <person name="Nicol R."/>
            <person name="Nusbaum C."/>
            <person name="Young S."/>
            <person name="Wilkinson J."/>
            <person name="Worley K.C."/>
            <person name="Kovar C.L."/>
            <person name="Muzny D.M."/>
            <person name="Gibbs R.A."/>
            <person name="Cree A."/>
            <person name="Dihn H.H."/>
            <person name="Fowler G."/>
            <person name="Jhangiani S."/>
            <person name="Joshi V."/>
            <person name="Lee S."/>
            <person name="Lewis L.R."/>
            <person name="Nazareth L.V."/>
            <person name="Okwuonu G."/>
            <person name="Santibanez J."/>
            <person name="Warren W.C."/>
            <person name="Mardis E.R."/>
            <person name="Weinstock G.M."/>
            <person name="Wilson R.K."/>
            <person name="Delehaunty K."/>
            <person name="Dooling D."/>
            <person name="Fronik C."/>
            <person name="Fulton L."/>
            <person name="Fulton B."/>
            <person name="Graves T."/>
            <person name="Minx P."/>
            <person name="Sodergren E."/>
            <person name="Birney E."/>
            <person name="Margulies E.H."/>
            <person name="Herrero J."/>
            <person name="Green E.D."/>
            <person name="Haussler D."/>
            <person name="Siepel A."/>
            <person name="Goldman N."/>
            <person name="Pollard K.S."/>
            <person name="Pedersen J.S."/>
            <person name="Lander E.S."/>
            <person name="Kellis M."/>
        </authorList>
    </citation>
    <scope>NUCLEOTIDE SEQUENCE [LARGE SCALE GENOMIC DNA]</scope>
    <source>
        <strain evidence="2 3">Thorbecke inbred</strain>
    </source>
</reference>
<reference evidence="2" key="3">
    <citation type="submission" date="2025-09" db="UniProtKB">
        <authorList>
            <consortium name="Ensembl"/>
        </authorList>
    </citation>
    <scope>IDENTIFICATION</scope>
    <source>
        <strain evidence="2">Thorbecke</strain>
    </source>
</reference>
<feature type="region of interest" description="Disordered" evidence="1">
    <location>
        <begin position="1"/>
        <end position="117"/>
    </location>
</feature>
<dbReference type="Bgee" id="ENSOCUG00000012899">
    <property type="expression patterns" value="Expressed in skin of back and 15 other cell types or tissues"/>
</dbReference>
<gene>
    <name evidence="2" type="primary">TMEM79</name>
</gene>
<evidence type="ECO:0000313" key="2">
    <source>
        <dbReference type="Ensembl" id="ENSOCUP00000031036.1"/>
    </source>
</evidence>
<feature type="compositionally biased region" description="Low complexity" evidence="1">
    <location>
        <begin position="444"/>
        <end position="459"/>
    </location>
</feature>
<dbReference type="Proteomes" id="UP000001811">
    <property type="component" value="Chromosome 13"/>
</dbReference>
<dbReference type="PANTHER" id="PTHR31004:SF1">
    <property type="entry name" value="TRANSMEMBRANE PROTEIN 79"/>
    <property type="match status" value="1"/>
</dbReference>
<keyword evidence="3" id="KW-1185">Reference proteome</keyword>
<organism evidence="2 3">
    <name type="scientific">Oryctolagus cuniculus</name>
    <name type="common">Rabbit</name>
    <dbReference type="NCBI Taxonomy" id="9986"/>
    <lineage>
        <taxon>Eukaryota</taxon>
        <taxon>Metazoa</taxon>
        <taxon>Chordata</taxon>
        <taxon>Craniata</taxon>
        <taxon>Vertebrata</taxon>
        <taxon>Euteleostomi</taxon>
        <taxon>Mammalia</taxon>
        <taxon>Eutheria</taxon>
        <taxon>Euarchontoglires</taxon>
        <taxon>Glires</taxon>
        <taxon>Lagomorpha</taxon>
        <taxon>Leporidae</taxon>
        <taxon>Oryctolagus</taxon>
    </lineage>
</organism>
<reference evidence="2" key="2">
    <citation type="submission" date="2025-08" db="UniProtKB">
        <authorList>
            <consortium name="Ensembl"/>
        </authorList>
    </citation>
    <scope>IDENTIFICATION</scope>
    <source>
        <strain evidence="2">Thorbecke</strain>
    </source>
</reference>
<proteinExistence type="predicted"/>
<dbReference type="GO" id="GO:0032588">
    <property type="term" value="C:trans-Golgi network membrane"/>
    <property type="evidence" value="ECO:0007669"/>
    <property type="project" value="TreeGrafter"/>
</dbReference>
<evidence type="ECO:0008006" key="4">
    <source>
        <dbReference type="Google" id="ProtNLM"/>
    </source>
</evidence>